<keyword evidence="4 7" id="KW-0812">Transmembrane</keyword>
<evidence type="ECO:0000313" key="11">
    <source>
        <dbReference type="Proteomes" id="UP000778578"/>
    </source>
</evidence>
<evidence type="ECO:0000256" key="1">
    <source>
        <dbReference type="ARBA" id="ARBA00004651"/>
    </source>
</evidence>
<feature type="domain" description="ABC transmembrane type-1" evidence="9">
    <location>
        <begin position="96"/>
        <end position="312"/>
    </location>
</feature>
<feature type="compositionally biased region" description="Low complexity" evidence="8">
    <location>
        <begin position="13"/>
        <end position="29"/>
    </location>
</feature>
<reference evidence="10 11" key="1">
    <citation type="submission" date="2021-08" db="EMBL/GenBank/DDBJ databases">
        <title>WGS of actinomycetes from Thailand.</title>
        <authorList>
            <person name="Thawai C."/>
        </authorList>
    </citation>
    <scope>NUCLEOTIDE SEQUENCE [LARGE SCALE GENOMIC DNA]</scope>
    <source>
        <strain evidence="10 11">PLK6-54</strain>
    </source>
</reference>
<feature type="region of interest" description="Disordered" evidence="8">
    <location>
        <begin position="1"/>
        <end position="36"/>
    </location>
</feature>
<accession>A0ABS7Q633</accession>
<dbReference type="PANTHER" id="PTHR43227:SF8">
    <property type="entry name" value="DIACETYLCHITOBIOSE UPTAKE SYSTEM PERMEASE PROTEIN DASB"/>
    <property type="match status" value="1"/>
</dbReference>
<name>A0ABS7Q633_9ACTN</name>
<protein>
    <submittedName>
        <fullName evidence="10">Sugar ABC transporter permease</fullName>
    </submittedName>
</protein>
<dbReference type="InterPro" id="IPR000515">
    <property type="entry name" value="MetI-like"/>
</dbReference>
<evidence type="ECO:0000256" key="8">
    <source>
        <dbReference type="SAM" id="MobiDB-lite"/>
    </source>
</evidence>
<feature type="transmembrane region" description="Helical" evidence="7">
    <location>
        <begin position="294"/>
        <end position="314"/>
    </location>
</feature>
<dbReference type="PANTHER" id="PTHR43227">
    <property type="entry name" value="BLL4140 PROTEIN"/>
    <property type="match status" value="1"/>
</dbReference>
<evidence type="ECO:0000313" key="10">
    <source>
        <dbReference type="EMBL" id="MBY8877214.1"/>
    </source>
</evidence>
<feature type="transmembrane region" description="Helical" evidence="7">
    <location>
        <begin position="99"/>
        <end position="120"/>
    </location>
</feature>
<dbReference type="PROSITE" id="PS50928">
    <property type="entry name" value="ABC_TM1"/>
    <property type="match status" value="1"/>
</dbReference>
<comment type="caution">
    <text evidence="10">The sequence shown here is derived from an EMBL/GenBank/DDBJ whole genome shotgun (WGS) entry which is preliminary data.</text>
</comment>
<evidence type="ECO:0000256" key="4">
    <source>
        <dbReference type="ARBA" id="ARBA00022692"/>
    </source>
</evidence>
<dbReference type="CDD" id="cd06261">
    <property type="entry name" value="TM_PBP2"/>
    <property type="match status" value="1"/>
</dbReference>
<keyword evidence="6 7" id="KW-0472">Membrane</keyword>
<evidence type="ECO:0000256" key="6">
    <source>
        <dbReference type="ARBA" id="ARBA00023136"/>
    </source>
</evidence>
<feature type="transmembrane region" description="Helical" evidence="7">
    <location>
        <begin position="47"/>
        <end position="70"/>
    </location>
</feature>
<organism evidence="10 11">
    <name type="scientific">Actinacidiphila acidipaludis</name>
    <dbReference type="NCBI Taxonomy" id="2873382"/>
    <lineage>
        <taxon>Bacteria</taxon>
        <taxon>Bacillati</taxon>
        <taxon>Actinomycetota</taxon>
        <taxon>Actinomycetes</taxon>
        <taxon>Kitasatosporales</taxon>
        <taxon>Streptomycetaceae</taxon>
        <taxon>Actinacidiphila</taxon>
    </lineage>
</organism>
<dbReference type="SUPFAM" id="SSF161098">
    <property type="entry name" value="MetI-like"/>
    <property type="match status" value="1"/>
</dbReference>
<proteinExistence type="inferred from homology"/>
<dbReference type="EMBL" id="JAINZZ010000005">
    <property type="protein sequence ID" value="MBY8877214.1"/>
    <property type="molecule type" value="Genomic_DNA"/>
</dbReference>
<dbReference type="InterPro" id="IPR050809">
    <property type="entry name" value="UgpAE/MalFG_permease"/>
</dbReference>
<feature type="transmembrane region" description="Helical" evidence="7">
    <location>
        <begin position="186"/>
        <end position="208"/>
    </location>
</feature>
<keyword evidence="5 7" id="KW-1133">Transmembrane helix</keyword>
<comment type="subcellular location">
    <subcellularLocation>
        <location evidence="1 7">Cell membrane</location>
        <topology evidence="1 7">Multi-pass membrane protein</topology>
    </subcellularLocation>
</comment>
<dbReference type="InterPro" id="IPR035906">
    <property type="entry name" value="MetI-like_sf"/>
</dbReference>
<sequence length="322" mass="34528">MEGRHRQLRPGRRLQGGAVTAPSTGASRAAARRTRTPWPGSAGHTFVAAYTVLLVAFGVVPTGYAIYFAFTDNADSFAGLSNFSTAFDDFRFGPAVGHVVLYLAWWLVSLVVFVVGLALLVHRMAMKGLSRLLRFLYYVPGALAGAAGVLVWLFVLDPTVSPVGFLLRALGYHAFGQVIAPGHLPVLFTLIAFWTGAGGWIVVMYGALNNIPADILEAARIDGAGALQTAWRIQIPMLRKWIVYMVILAFAGGTQLFVEPQLLSQASNGVAGRDYSLNQLAYDFAFQNNDVNTAAAVSVELLVVGLVVAGVFVARSGFFDAD</sequence>
<evidence type="ECO:0000256" key="3">
    <source>
        <dbReference type="ARBA" id="ARBA00022475"/>
    </source>
</evidence>
<dbReference type="Gene3D" id="1.10.3720.10">
    <property type="entry name" value="MetI-like"/>
    <property type="match status" value="1"/>
</dbReference>
<keyword evidence="2 7" id="KW-0813">Transport</keyword>
<dbReference type="Proteomes" id="UP000778578">
    <property type="component" value="Unassembled WGS sequence"/>
</dbReference>
<keyword evidence="11" id="KW-1185">Reference proteome</keyword>
<keyword evidence="3" id="KW-1003">Cell membrane</keyword>
<comment type="similarity">
    <text evidence="7">Belongs to the binding-protein-dependent transport system permease family.</text>
</comment>
<gene>
    <name evidence="10" type="ORF">K7862_06100</name>
</gene>
<evidence type="ECO:0000256" key="7">
    <source>
        <dbReference type="RuleBase" id="RU363032"/>
    </source>
</evidence>
<feature type="transmembrane region" description="Helical" evidence="7">
    <location>
        <begin position="132"/>
        <end position="155"/>
    </location>
</feature>
<feature type="transmembrane region" description="Helical" evidence="7">
    <location>
        <begin position="241"/>
        <end position="258"/>
    </location>
</feature>
<evidence type="ECO:0000259" key="9">
    <source>
        <dbReference type="PROSITE" id="PS50928"/>
    </source>
</evidence>
<evidence type="ECO:0000256" key="5">
    <source>
        <dbReference type="ARBA" id="ARBA00022989"/>
    </source>
</evidence>
<feature type="compositionally biased region" description="Basic residues" evidence="8">
    <location>
        <begin position="1"/>
        <end position="12"/>
    </location>
</feature>
<dbReference type="Pfam" id="PF00528">
    <property type="entry name" value="BPD_transp_1"/>
    <property type="match status" value="1"/>
</dbReference>
<evidence type="ECO:0000256" key="2">
    <source>
        <dbReference type="ARBA" id="ARBA00022448"/>
    </source>
</evidence>